<comment type="caution">
    <text evidence="1">The sequence shown here is derived from an EMBL/GenBank/DDBJ whole genome shotgun (WGS) entry which is preliminary data.</text>
</comment>
<dbReference type="Proteomes" id="UP000744676">
    <property type="component" value="Unassembled WGS sequence"/>
</dbReference>
<sequence length="354" mass="39831">MTTSMHSDAEHLVGVRQPDYESTRTAAPEYYYYDDNGLDEDSPKKGRHNVFYYIIIAFISTFLIYGYFQLVLGVESIYIRVPDLVRVQTLQRHHSPAYHDARRLIVVGDIHGKFKSLKKLLAKIDYASETDHLLFLGDMVSKGPNSLEVLDFAIDHNVSCVRGNHEDSILNQYAALHRLPAPRIEPPFVDVDNNLFRTTFVRASDKAVARKLKPKHIAYLGTCPAILDLGAVGFHNTSAVAVHAGLQWNIPHLEDQIPEVVFTMRSLLPPALTTPSEETDGEPWSKVWNQKQKEKPRHQRVSVFYGHNARDGLTKHRYTAGIDTGCVSGGKLTALVISRDDDGVLQHNFSSVKC</sequence>
<dbReference type="EMBL" id="QVQA01000189">
    <property type="protein sequence ID" value="KAF5094012.1"/>
    <property type="molecule type" value="Genomic_DNA"/>
</dbReference>
<evidence type="ECO:0000313" key="2">
    <source>
        <dbReference type="Proteomes" id="UP000744676"/>
    </source>
</evidence>
<proteinExistence type="predicted"/>
<keyword evidence="2" id="KW-1185">Reference proteome</keyword>
<name>A0ACB6V0F0_9ASCO</name>
<organism evidence="1 2">
    <name type="scientific">Geotrichum galactomycetum</name>
    <dbReference type="NCBI Taxonomy" id="27317"/>
    <lineage>
        <taxon>Eukaryota</taxon>
        <taxon>Fungi</taxon>
        <taxon>Dikarya</taxon>
        <taxon>Ascomycota</taxon>
        <taxon>Saccharomycotina</taxon>
        <taxon>Dipodascomycetes</taxon>
        <taxon>Dipodascales</taxon>
        <taxon>Dipodascaceae</taxon>
        <taxon>Geotrichum</taxon>
    </lineage>
</organism>
<evidence type="ECO:0000313" key="1">
    <source>
        <dbReference type="EMBL" id="KAF5094012.1"/>
    </source>
</evidence>
<gene>
    <name evidence="1" type="ORF">D0Z00_003745</name>
</gene>
<protein>
    <submittedName>
        <fullName evidence="1">Uncharacterized protein</fullName>
    </submittedName>
</protein>
<accession>A0ACB6V0F0</accession>
<reference evidence="1 2" key="1">
    <citation type="journal article" date="2020" name="Front. Microbiol.">
        <title>Phenotypic and Genetic Characterization of the Cheese Ripening Yeast Geotrichum candidum.</title>
        <authorList>
            <person name="Perkins V."/>
            <person name="Vignola S."/>
            <person name="Lessard M.H."/>
            <person name="Plante P.L."/>
            <person name="Corbeil J."/>
            <person name="Dugat-Bony E."/>
            <person name="Frenette M."/>
            <person name="Labrie S."/>
        </authorList>
    </citation>
    <scope>NUCLEOTIDE SEQUENCE [LARGE SCALE GENOMIC DNA]</scope>
    <source>
        <strain evidence="1 2">LMA-1147</strain>
    </source>
</reference>